<reference evidence="2" key="1">
    <citation type="submission" date="2022-11" db="UniProtKB">
        <authorList>
            <consortium name="WormBaseParasite"/>
        </authorList>
    </citation>
    <scope>IDENTIFICATION</scope>
</reference>
<organism evidence="1 2">
    <name type="scientific">Romanomermis culicivorax</name>
    <name type="common">Nematode worm</name>
    <dbReference type="NCBI Taxonomy" id="13658"/>
    <lineage>
        <taxon>Eukaryota</taxon>
        <taxon>Metazoa</taxon>
        <taxon>Ecdysozoa</taxon>
        <taxon>Nematoda</taxon>
        <taxon>Enoplea</taxon>
        <taxon>Dorylaimia</taxon>
        <taxon>Mermithida</taxon>
        <taxon>Mermithoidea</taxon>
        <taxon>Mermithidae</taxon>
        <taxon>Romanomermis</taxon>
    </lineage>
</organism>
<evidence type="ECO:0000313" key="1">
    <source>
        <dbReference type="Proteomes" id="UP000887565"/>
    </source>
</evidence>
<dbReference type="WBParaSite" id="nRc.2.0.1.t09948-RA">
    <property type="protein sequence ID" value="nRc.2.0.1.t09948-RA"/>
    <property type="gene ID" value="nRc.2.0.1.g09948"/>
</dbReference>
<dbReference type="AlphaFoldDB" id="A0A915I730"/>
<accession>A0A915I730</accession>
<name>A0A915I730_ROMCU</name>
<keyword evidence="1" id="KW-1185">Reference proteome</keyword>
<evidence type="ECO:0000313" key="2">
    <source>
        <dbReference type="WBParaSite" id="nRc.2.0.1.t09948-RA"/>
    </source>
</evidence>
<dbReference type="Proteomes" id="UP000887565">
    <property type="component" value="Unplaced"/>
</dbReference>
<protein>
    <submittedName>
        <fullName evidence="2">Uncharacterized protein</fullName>
    </submittedName>
</protein>
<proteinExistence type="predicted"/>
<sequence>MQEIVFYQMRVTNPIFYRSKAYGC</sequence>